<feature type="domain" description="CUB" evidence="3">
    <location>
        <begin position="125"/>
        <end position="204"/>
    </location>
</feature>
<comment type="caution">
    <text evidence="4">The sequence shown here is derived from an EMBL/GenBank/DDBJ whole genome shotgun (WGS) entry which is preliminary data.</text>
</comment>
<dbReference type="AlphaFoldDB" id="A0A7I8WF63"/>
<proteinExistence type="predicted"/>
<evidence type="ECO:0000256" key="1">
    <source>
        <dbReference type="ARBA" id="ARBA00023157"/>
    </source>
</evidence>
<protein>
    <submittedName>
        <fullName evidence="4">DgyrCDS14796</fullName>
    </submittedName>
</protein>
<accession>A0A7I8WF63</accession>
<dbReference type="GO" id="GO:0004252">
    <property type="term" value="F:serine-type endopeptidase activity"/>
    <property type="evidence" value="ECO:0007669"/>
    <property type="project" value="TreeGrafter"/>
</dbReference>
<dbReference type="InterPro" id="IPR000859">
    <property type="entry name" value="CUB_dom"/>
</dbReference>
<dbReference type="EMBL" id="CAJFCJ010000077">
    <property type="protein sequence ID" value="CAD5126740.1"/>
    <property type="molecule type" value="Genomic_DNA"/>
</dbReference>
<dbReference type="Pfam" id="PF00431">
    <property type="entry name" value="CUB"/>
    <property type="match status" value="1"/>
</dbReference>
<comment type="caution">
    <text evidence="2">Lacks conserved residue(s) required for the propagation of feature annotation.</text>
</comment>
<evidence type="ECO:0000313" key="5">
    <source>
        <dbReference type="Proteomes" id="UP000549394"/>
    </source>
</evidence>
<name>A0A7I8WF63_9ANNE</name>
<dbReference type="SUPFAM" id="SSF49854">
    <property type="entry name" value="Spermadhesin, CUB domain"/>
    <property type="match status" value="1"/>
</dbReference>
<keyword evidence="5" id="KW-1185">Reference proteome</keyword>
<organism evidence="4 5">
    <name type="scientific">Dimorphilus gyrociliatus</name>
    <dbReference type="NCBI Taxonomy" id="2664684"/>
    <lineage>
        <taxon>Eukaryota</taxon>
        <taxon>Metazoa</taxon>
        <taxon>Spiralia</taxon>
        <taxon>Lophotrochozoa</taxon>
        <taxon>Annelida</taxon>
        <taxon>Polychaeta</taxon>
        <taxon>Polychaeta incertae sedis</taxon>
        <taxon>Dinophilidae</taxon>
        <taxon>Dimorphilus</taxon>
    </lineage>
</organism>
<dbReference type="InterPro" id="IPR035914">
    <property type="entry name" value="Sperma_CUB_dom_sf"/>
</dbReference>
<dbReference type="GO" id="GO:0005615">
    <property type="term" value="C:extracellular space"/>
    <property type="evidence" value="ECO:0007669"/>
    <property type="project" value="TreeGrafter"/>
</dbReference>
<sequence length="377" mass="43625">MNKTFKLKPNGALVIYFKTGKKVTKSGFVLKANFRNDKSNCNEEETVTKKIDEIVTTTITPKEEFLTTNYSDRKTTTSSSSSTVPMEIDLTTLMPQLTTKATEKPKTTKKTRRATLFINNRSVVCGTINIPKLNFDCNGKSYNIRSNNPYLPNSNCRLYLVPPRGRKGTVYFKFKYINMQHHHRCIYDYVKVIDDHSRSYKFCGTQIHFRSNSDKQFRGFQLTTTFSCQPLIPQIRQVLCKWDNHRIKIDCDTEYLRIIAPNSRTKKWCSIILDIRQENIEVDFEFLSFNLQRNTGLDYDALTFAQGFRHIQYSGKANKVGTKNDRISIFRGRKLKPPKLGTTYYTDENGDFSINYFEGTDTGGRSFEMIARPKCIS</sequence>
<reference evidence="4 5" key="1">
    <citation type="submission" date="2020-08" db="EMBL/GenBank/DDBJ databases">
        <authorList>
            <person name="Hejnol A."/>
        </authorList>
    </citation>
    <scope>NUCLEOTIDE SEQUENCE [LARGE SCALE GENOMIC DNA]</scope>
</reference>
<evidence type="ECO:0000259" key="3">
    <source>
        <dbReference type="PROSITE" id="PS01180"/>
    </source>
</evidence>
<dbReference type="PANTHER" id="PTHR24255">
    <property type="entry name" value="COMPLEMENT COMPONENT 1, S SUBCOMPONENT-RELATED"/>
    <property type="match status" value="1"/>
</dbReference>
<gene>
    <name evidence="4" type="ORF">DGYR_LOCUS13973</name>
</gene>
<dbReference type="Gene3D" id="2.60.120.290">
    <property type="entry name" value="Spermadhesin, CUB domain"/>
    <property type="match status" value="1"/>
</dbReference>
<dbReference type="PROSITE" id="PS01180">
    <property type="entry name" value="CUB"/>
    <property type="match status" value="1"/>
</dbReference>
<dbReference type="SMART" id="SM00042">
    <property type="entry name" value="CUB"/>
    <property type="match status" value="1"/>
</dbReference>
<dbReference type="Proteomes" id="UP000549394">
    <property type="component" value="Unassembled WGS sequence"/>
</dbReference>
<dbReference type="PANTHER" id="PTHR24255:SF31">
    <property type="entry name" value="CUBILIN-LIKE PROTEIN"/>
    <property type="match status" value="1"/>
</dbReference>
<evidence type="ECO:0000313" key="4">
    <source>
        <dbReference type="EMBL" id="CAD5126740.1"/>
    </source>
</evidence>
<dbReference type="CDD" id="cd00041">
    <property type="entry name" value="CUB"/>
    <property type="match status" value="1"/>
</dbReference>
<evidence type="ECO:0000256" key="2">
    <source>
        <dbReference type="PROSITE-ProRule" id="PRU00059"/>
    </source>
</evidence>
<keyword evidence="1" id="KW-1015">Disulfide bond</keyword>